<dbReference type="Proteomes" id="UP000326852">
    <property type="component" value="Unassembled WGS sequence"/>
</dbReference>
<evidence type="ECO:0000313" key="3">
    <source>
        <dbReference type="EMBL" id="KAD3515038.1"/>
    </source>
</evidence>
<accession>A0A5N6MGM9</accession>
<protein>
    <submittedName>
        <fullName evidence="3">Uncharacterized protein</fullName>
    </submittedName>
</protein>
<feature type="compositionally biased region" description="Basic residues" evidence="1">
    <location>
        <begin position="170"/>
        <end position="179"/>
    </location>
</feature>
<comment type="caution">
    <text evidence="3">The sequence shown here is derived from an EMBL/GenBank/DDBJ whole genome shotgun (WGS) entry which is preliminary data.</text>
</comment>
<sequence length="179" mass="20059">MDWIWNVLWPVLGVLAGFAAGWGTKRSLNRREESRALNELITYLHQKRTLAPIDPQPSAAGPMEARHRSAVLDLRENLMETLARLTPGSSATAVLMRMSAAGNRYLRDAAEDPERYQFALMELRQNLDEDLRILTDGRRDVRYLSPGEAPERRPGGRGRTPPSSSGGTTRPKRTPGVRQ</sequence>
<keyword evidence="2" id="KW-1133">Transmembrane helix</keyword>
<proteinExistence type="predicted"/>
<dbReference type="AlphaFoldDB" id="A0A5N6MGM9"/>
<evidence type="ECO:0000256" key="1">
    <source>
        <dbReference type="SAM" id="MobiDB-lite"/>
    </source>
</evidence>
<reference evidence="3 4" key="1">
    <citation type="submission" date="2019-08" db="EMBL/GenBank/DDBJ databases">
        <title>Arthrobacter sp. nov., isolated from plateau pika and Tibetan wild ass.</title>
        <authorList>
            <person name="Ge Y."/>
        </authorList>
    </citation>
    <scope>NUCLEOTIDE SEQUENCE [LARGE SCALE GENOMIC DNA]</scope>
    <source>
        <strain evidence="3 4">785</strain>
    </source>
</reference>
<keyword evidence="4" id="KW-1185">Reference proteome</keyword>
<feature type="region of interest" description="Disordered" evidence="1">
    <location>
        <begin position="141"/>
        <end position="179"/>
    </location>
</feature>
<dbReference type="RefSeq" id="WP_152272713.1">
    <property type="nucleotide sequence ID" value="NZ_VTFX01000005.1"/>
</dbReference>
<evidence type="ECO:0000313" key="4">
    <source>
        <dbReference type="Proteomes" id="UP000326852"/>
    </source>
</evidence>
<organism evidence="3 4">
    <name type="scientific">Arthrobacter yangruifuii</name>
    <dbReference type="NCBI Taxonomy" id="2606616"/>
    <lineage>
        <taxon>Bacteria</taxon>
        <taxon>Bacillati</taxon>
        <taxon>Actinomycetota</taxon>
        <taxon>Actinomycetes</taxon>
        <taxon>Micrococcales</taxon>
        <taxon>Micrococcaceae</taxon>
        <taxon>Arthrobacter</taxon>
    </lineage>
</organism>
<keyword evidence="2" id="KW-0472">Membrane</keyword>
<evidence type="ECO:0000256" key="2">
    <source>
        <dbReference type="SAM" id="Phobius"/>
    </source>
</evidence>
<feature type="transmembrane region" description="Helical" evidence="2">
    <location>
        <begin position="6"/>
        <end position="24"/>
    </location>
</feature>
<keyword evidence="2" id="KW-0812">Transmembrane</keyword>
<dbReference type="EMBL" id="VTFX01000005">
    <property type="protein sequence ID" value="KAD3515038.1"/>
    <property type="molecule type" value="Genomic_DNA"/>
</dbReference>
<feature type="compositionally biased region" description="Low complexity" evidence="1">
    <location>
        <begin position="159"/>
        <end position="169"/>
    </location>
</feature>
<name>A0A5N6MGM9_9MICC</name>
<gene>
    <name evidence="3" type="ORF">GD627_12070</name>
</gene>